<proteinExistence type="predicted"/>
<feature type="compositionally biased region" description="Gly residues" evidence="1">
    <location>
        <begin position="140"/>
        <end position="151"/>
    </location>
</feature>
<evidence type="ECO:0000256" key="1">
    <source>
        <dbReference type="SAM" id="MobiDB-lite"/>
    </source>
</evidence>
<dbReference type="SUPFAM" id="SSF47240">
    <property type="entry name" value="Ferritin-like"/>
    <property type="match status" value="1"/>
</dbReference>
<dbReference type="InterPro" id="IPR019243">
    <property type="entry name" value="DUF2202"/>
</dbReference>
<gene>
    <name evidence="2" type="ORF">ACE1B6_22290</name>
</gene>
<feature type="region of interest" description="Disordered" evidence="1">
    <location>
        <begin position="132"/>
        <end position="166"/>
    </location>
</feature>
<accession>A0ABV4YGM7</accession>
<dbReference type="CDD" id="cd01048">
    <property type="entry name" value="Ferritin_like_AB2"/>
    <property type="match status" value="1"/>
</dbReference>
<organism evidence="2 3">
    <name type="scientific">Floridaenema fluviatile BLCC-F154</name>
    <dbReference type="NCBI Taxonomy" id="3153640"/>
    <lineage>
        <taxon>Bacteria</taxon>
        <taxon>Bacillati</taxon>
        <taxon>Cyanobacteriota</taxon>
        <taxon>Cyanophyceae</taxon>
        <taxon>Oscillatoriophycideae</taxon>
        <taxon>Aerosakkonematales</taxon>
        <taxon>Aerosakkonemataceae</taxon>
        <taxon>Floridanema</taxon>
        <taxon>Floridanema fluviatile</taxon>
    </lineage>
</organism>
<protein>
    <submittedName>
        <fullName evidence="2">DUF2202 domain-containing protein</fullName>
    </submittedName>
</protein>
<sequence length="166" mass="18724">MSEQLKRALTEAIEDEYKARATYRLIINKFGAVRPFVNIIESEERHIRALIPLFWKYGIPVPEDDWAQRVEVPESVQEACQAGVQGEIENAAMYQRLLDLTQGYPDVQRVFLNLQRASQNNHLPAFQRCATRGTAQSHQGRGGRGQCGQGRGLRHRRGGCGHSLPA</sequence>
<dbReference type="Proteomes" id="UP001576776">
    <property type="component" value="Unassembled WGS sequence"/>
</dbReference>
<dbReference type="EMBL" id="JBHFNS010000080">
    <property type="protein sequence ID" value="MFB2937987.1"/>
    <property type="molecule type" value="Genomic_DNA"/>
</dbReference>
<dbReference type="InterPro" id="IPR012347">
    <property type="entry name" value="Ferritin-like"/>
</dbReference>
<keyword evidence="3" id="KW-1185">Reference proteome</keyword>
<name>A0ABV4YGM7_9CYAN</name>
<comment type="caution">
    <text evidence="2">The sequence shown here is derived from an EMBL/GenBank/DDBJ whole genome shotgun (WGS) entry which is preliminary data.</text>
</comment>
<dbReference type="RefSeq" id="WP_413259470.1">
    <property type="nucleotide sequence ID" value="NZ_JBHFNS010000080.1"/>
</dbReference>
<evidence type="ECO:0000313" key="2">
    <source>
        <dbReference type="EMBL" id="MFB2937987.1"/>
    </source>
</evidence>
<reference evidence="2 3" key="1">
    <citation type="submission" date="2024-09" db="EMBL/GenBank/DDBJ databases">
        <title>Floridaenema gen nov. (Aerosakkonemataceae, Aerosakkonematales ord. nov., Cyanobacteria) from benthic tropical and subtropical fresh waters, with the description of four new species.</title>
        <authorList>
            <person name="Moretto J.A."/>
            <person name="Berthold D.E."/>
            <person name="Lefler F.W."/>
            <person name="Huang I.-S."/>
            <person name="Laughinghouse H. IV."/>
        </authorList>
    </citation>
    <scope>NUCLEOTIDE SEQUENCE [LARGE SCALE GENOMIC DNA]</scope>
    <source>
        <strain evidence="2 3">BLCC-F154</strain>
    </source>
</reference>
<dbReference type="Gene3D" id="1.20.1260.10">
    <property type="match status" value="1"/>
</dbReference>
<dbReference type="InterPro" id="IPR009078">
    <property type="entry name" value="Ferritin-like_SF"/>
</dbReference>
<evidence type="ECO:0000313" key="3">
    <source>
        <dbReference type="Proteomes" id="UP001576776"/>
    </source>
</evidence>